<dbReference type="EMBL" id="JACHBU010000009">
    <property type="protein sequence ID" value="MBB6510490.1"/>
    <property type="molecule type" value="Genomic_DNA"/>
</dbReference>
<accession>A0A7X0JMU2</accession>
<gene>
    <name evidence="1" type="ORF">F4695_003881</name>
</gene>
<comment type="caution">
    <text evidence="1">The sequence shown here is derived from an EMBL/GenBank/DDBJ whole genome shotgun (WGS) entry which is preliminary data.</text>
</comment>
<keyword evidence="2" id="KW-1185">Reference proteome</keyword>
<sequence length="49" mass="5462">MDVKGRVVTAGRQFVSDRGARAVAMQVSSASSNERFVKLFTFMNTPKPW</sequence>
<evidence type="ECO:0000313" key="2">
    <source>
        <dbReference type="Proteomes" id="UP000585437"/>
    </source>
</evidence>
<dbReference type="Proteomes" id="UP000585437">
    <property type="component" value="Unassembled WGS sequence"/>
</dbReference>
<name>A0A7X0JMU2_9HYPH</name>
<reference evidence="1 2" key="1">
    <citation type="submission" date="2020-08" db="EMBL/GenBank/DDBJ databases">
        <title>The Agave Microbiome: Exploring the role of microbial communities in plant adaptations to desert environments.</title>
        <authorList>
            <person name="Partida-Martinez L.P."/>
        </authorList>
    </citation>
    <scope>NUCLEOTIDE SEQUENCE [LARGE SCALE GENOMIC DNA]</scope>
    <source>
        <strain evidence="1 2">AS3.12</strain>
    </source>
</reference>
<organism evidence="1 2">
    <name type="scientific">Rhizobium soli</name>
    <dbReference type="NCBI Taxonomy" id="424798"/>
    <lineage>
        <taxon>Bacteria</taxon>
        <taxon>Pseudomonadati</taxon>
        <taxon>Pseudomonadota</taxon>
        <taxon>Alphaproteobacteria</taxon>
        <taxon>Hyphomicrobiales</taxon>
        <taxon>Rhizobiaceae</taxon>
        <taxon>Rhizobium/Agrobacterium group</taxon>
        <taxon>Rhizobium</taxon>
    </lineage>
</organism>
<protein>
    <submittedName>
        <fullName evidence="1">Uncharacterized protein</fullName>
    </submittedName>
</protein>
<dbReference type="AlphaFoldDB" id="A0A7X0JMU2"/>
<proteinExistence type="predicted"/>
<evidence type="ECO:0000313" key="1">
    <source>
        <dbReference type="EMBL" id="MBB6510490.1"/>
    </source>
</evidence>